<dbReference type="AlphaFoldDB" id="A0A644V3C8"/>
<organism evidence="1">
    <name type="scientific">bioreactor metagenome</name>
    <dbReference type="NCBI Taxonomy" id="1076179"/>
    <lineage>
        <taxon>unclassified sequences</taxon>
        <taxon>metagenomes</taxon>
        <taxon>ecological metagenomes</taxon>
    </lineage>
</organism>
<accession>A0A644V3C8</accession>
<gene>
    <name evidence="1" type="ORF">SDC9_31514</name>
</gene>
<protein>
    <submittedName>
        <fullName evidence="1">Uncharacterized protein</fullName>
    </submittedName>
</protein>
<comment type="caution">
    <text evidence="1">The sequence shown here is derived from an EMBL/GenBank/DDBJ whole genome shotgun (WGS) entry which is preliminary data.</text>
</comment>
<proteinExistence type="predicted"/>
<evidence type="ECO:0000313" key="1">
    <source>
        <dbReference type="EMBL" id="MPL85545.1"/>
    </source>
</evidence>
<dbReference type="EMBL" id="VSSQ01000207">
    <property type="protein sequence ID" value="MPL85545.1"/>
    <property type="molecule type" value="Genomic_DNA"/>
</dbReference>
<name>A0A644V3C8_9ZZZZ</name>
<sequence>MTVDLRDKVEEDRGLIKKIQLCIPGFRGYRQKEDIRIADSMLRQQIADELKNNVLLPLELTRESASRALELDLMNDLAAVISQAKTAEAKIRHAEQGYTGISPAARIKKIELNALYEYDLALIDGIRGLGDLAKAASGSAGTGNFVKTSSLLREIRDGFSEFTVIFDKRCVDIAGIGAF</sequence>
<reference evidence="1" key="1">
    <citation type="submission" date="2019-08" db="EMBL/GenBank/DDBJ databases">
        <authorList>
            <person name="Kucharzyk K."/>
            <person name="Murdoch R.W."/>
            <person name="Higgins S."/>
            <person name="Loffler F."/>
        </authorList>
    </citation>
    <scope>NUCLEOTIDE SEQUENCE</scope>
</reference>